<gene>
    <name evidence="1" type="ORF">CEXT_551911</name>
</gene>
<reference evidence="1 2" key="1">
    <citation type="submission" date="2021-06" db="EMBL/GenBank/DDBJ databases">
        <title>Caerostris extrusa draft genome.</title>
        <authorList>
            <person name="Kono N."/>
            <person name="Arakawa K."/>
        </authorList>
    </citation>
    <scope>NUCLEOTIDE SEQUENCE [LARGE SCALE GENOMIC DNA]</scope>
</reference>
<evidence type="ECO:0000313" key="1">
    <source>
        <dbReference type="EMBL" id="GIY51400.1"/>
    </source>
</evidence>
<dbReference type="AlphaFoldDB" id="A0AAV4U0X1"/>
<dbReference type="Proteomes" id="UP001054945">
    <property type="component" value="Unassembled WGS sequence"/>
</dbReference>
<comment type="caution">
    <text evidence="1">The sequence shown here is derived from an EMBL/GenBank/DDBJ whole genome shotgun (WGS) entry which is preliminary data.</text>
</comment>
<protein>
    <submittedName>
        <fullName evidence="1">Uncharacterized protein</fullName>
    </submittedName>
</protein>
<keyword evidence="2" id="KW-1185">Reference proteome</keyword>
<organism evidence="1 2">
    <name type="scientific">Caerostris extrusa</name>
    <name type="common">Bark spider</name>
    <name type="synonym">Caerostris bankana</name>
    <dbReference type="NCBI Taxonomy" id="172846"/>
    <lineage>
        <taxon>Eukaryota</taxon>
        <taxon>Metazoa</taxon>
        <taxon>Ecdysozoa</taxon>
        <taxon>Arthropoda</taxon>
        <taxon>Chelicerata</taxon>
        <taxon>Arachnida</taxon>
        <taxon>Araneae</taxon>
        <taxon>Araneomorphae</taxon>
        <taxon>Entelegynae</taxon>
        <taxon>Araneoidea</taxon>
        <taxon>Araneidae</taxon>
        <taxon>Caerostris</taxon>
    </lineage>
</organism>
<evidence type="ECO:0000313" key="2">
    <source>
        <dbReference type="Proteomes" id="UP001054945"/>
    </source>
</evidence>
<dbReference type="EMBL" id="BPLR01012101">
    <property type="protein sequence ID" value="GIY51400.1"/>
    <property type="molecule type" value="Genomic_DNA"/>
</dbReference>
<accession>A0AAV4U0X1</accession>
<sequence>MKNRPIRFRPESEELTVESSVNCFSAAVNPHKLILRNSFFPCSQIIFRARRGLQRTRQLGKFWAEIDKAVEFRKEPRALRAV</sequence>
<proteinExistence type="predicted"/>
<name>A0AAV4U0X1_CAEEX</name>